<keyword evidence="3" id="KW-1185">Reference proteome</keyword>
<proteinExistence type="predicted"/>
<evidence type="ECO:0000256" key="1">
    <source>
        <dbReference type="ARBA" id="ARBA00022679"/>
    </source>
</evidence>
<dbReference type="Proteomes" id="UP000245647">
    <property type="component" value="Unassembled WGS sequence"/>
</dbReference>
<organism evidence="2 3">
    <name type="scientific">Pararcticibacter amylolyticus</name>
    <dbReference type="NCBI Taxonomy" id="2173175"/>
    <lineage>
        <taxon>Bacteria</taxon>
        <taxon>Pseudomonadati</taxon>
        <taxon>Bacteroidota</taxon>
        <taxon>Sphingobacteriia</taxon>
        <taxon>Sphingobacteriales</taxon>
        <taxon>Sphingobacteriaceae</taxon>
        <taxon>Pararcticibacter</taxon>
    </lineage>
</organism>
<keyword evidence="1" id="KW-0808">Transferase</keyword>
<reference evidence="2 3" key="1">
    <citation type="submission" date="2018-04" db="EMBL/GenBank/DDBJ databases">
        <title>Pedobacter chongqingensis sp. nov., isolated from a rottenly hemp rope.</title>
        <authorList>
            <person name="Cai Y."/>
        </authorList>
    </citation>
    <scope>NUCLEOTIDE SEQUENCE [LARGE SCALE GENOMIC DNA]</scope>
    <source>
        <strain evidence="2 3">FJ4-8</strain>
    </source>
</reference>
<dbReference type="GO" id="GO:0016757">
    <property type="term" value="F:glycosyltransferase activity"/>
    <property type="evidence" value="ECO:0007669"/>
    <property type="project" value="TreeGrafter"/>
</dbReference>
<dbReference type="OrthoDB" id="1059846at2"/>
<dbReference type="AlphaFoldDB" id="A0A2U2PI22"/>
<dbReference type="EMBL" id="QEAS01000006">
    <property type="protein sequence ID" value="PWG81057.1"/>
    <property type="molecule type" value="Genomic_DNA"/>
</dbReference>
<dbReference type="PANTHER" id="PTHR46401:SF2">
    <property type="entry name" value="GLYCOSYLTRANSFERASE WBBK-RELATED"/>
    <property type="match status" value="1"/>
</dbReference>
<dbReference type="SUPFAM" id="SSF53756">
    <property type="entry name" value="UDP-Glycosyltransferase/glycogen phosphorylase"/>
    <property type="match status" value="1"/>
</dbReference>
<dbReference type="GO" id="GO:0009103">
    <property type="term" value="P:lipopolysaccharide biosynthetic process"/>
    <property type="evidence" value="ECO:0007669"/>
    <property type="project" value="TreeGrafter"/>
</dbReference>
<gene>
    <name evidence="2" type="ORF">DDR33_09020</name>
</gene>
<comment type="caution">
    <text evidence="2">The sequence shown here is derived from an EMBL/GenBank/DDBJ whole genome shotgun (WGS) entry which is preliminary data.</text>
</comment>
<accession>A0A2U2PI22</accession>
<evidence type="ECO:0008006" key="4">
    <source>
        <dbReference type="Google" id="ProtNLM"/>
    </source>
</evidence>
<name>A0A2U2PI22_9SPHI</name>
<protein>
    <recommendedName>
        <fullName evidence="4">Glycosyl transferase family 1</fullName>
    </recommendedName>
</protein>
<dbReference type="Pfam" id="PF13692">
    <property type="entry name" value="Glyco_trans_1_4"/>
    <property type="match status" value="1"/>
</dbReference>
<evidence type="ECO:0000313" key="3">
    <source>
        <dbReference type="Proteomes" id="UP000245647"/>
    </source>
</evidence>
<sequence length="382" mass="43956">MKRILFFFPSNPLDKNEGCKIRALNLLKYFRERSFCVDYVGLDYWDNWNEENVASMQSQGLAEKVYLLKEEPVMKNNTFKYSSLFRSKKRVKQELTIPDHTPSYLKEAFEQILANQHYDAVIISYAYWANLIKDSAYLDNTKTIIDTHDLLTSQHQKDENLSVGLSLEEELRRLSLFNEIWVISSDEQYIFSQFLKQKVTFIPMMFDAQERVFQAKEFDIIYVASDNTNNINSITWFLNHVYPLLPAGVRICIIGKITEHIHGDYAGITMIPFVSDLTDHYRKSKIAICPMLAGTGIKVKVIEALSFGLPVVGTQRAIDGMPNKINNGCLISDDPVRFAGYVTTLLTDDTFYSTQSKLASEIFMSAFVTDKCYEDLDESLRC</sequence>
<dbReference type="Gene3D" id="3.40.50.2000">
    <property type="entry name" value="Glycogen Phosphorylase B"/>
    <property type="match status" value="1"/>
</dbReference>
<dbReference type="PANTHER" id="PTHR46401">
    <property type="entry name" value="GLYCOSYLTRANSFERASE WBBK-RELATED"/>
    <property type="match status" value="1"/>
</dbReference>
<dbReference type="RefSeq" id="WP_109415441.1">
    <property type="nucleotide sequence ID" value="NZ_QEAS01000006.1"/>
</dbReference>
<evidence type="ECO:0000313" key="2">
    <source>
        <dbReference type="EMBL" id="PWG81057.1"/>
    </source>
</evidence>